<gene>
    <name evidence="4" type="ORF">PS467_39750</name>
</gene>
<evidence type="ECO:0000256" key="1">
    <source>
        <dbReference type="ARBA" id="ARBA00022450"/>
    </source>
</evidence>
<dbReference type="Gene3D" id="1.10.1200.10">
    <property type="entry name" value="ACP-like"/>
    <property type="match status" value="1"/>
</dbReference>
<evidence type="ECO:0000313" key="4">
    <source>
        <dbReference type="EMBL" id="WNF01044.1"/>
    </source>
</evidence>
<reference evidence="4 5" key="1">
    <citation type="submission" date="2023-02" db="EMBL/GenBank/DDBJ databases">
        <title>Streptomyces sp. SCA4-21 with antifungal activity against Fusarium oxysporum f. sp. cubense, Streptomyces sp. SCA2-17 with antifungal activity against Fusarium oxysporum f. sp. cubense.</title>
        <authorList>
            <person name="Qi D."/>
        </authorList>
    </citation>
    <scope>NUCLEOTIDE SEQUENCE [LARGE SCALE GENOMIC DNA]</scope>
    <source>
        <strain evidence="4 5">SCA4-21</strain>
    </source>
</reference>
<dbReference type="PROSITE" id="PS50075">
    <property type="entry name" value="CARRIER"/>
    <property type="match status" value="1"/>
</dbReference>
<dbReference type="Pfam" id="PF00550">
    <property type="entry name" value="PP-binding"/>
    <property type="match status" value="1"/>
</dbReference>
<dbReference type="SMART" id="SM00823">
    <property type="entry name" value="PKS_PP"/>
    <property type="match status" value="1"/>
</dbReference>
<name>A0ABY9VBM6_9ACTN</name>
<keyword evidence="1" id="KW-0596">Phosphopantetheine</keyword>
<dbReference type="RefSeq" id="WP_311039378.1">
    <property type="nucleotide sequence ID" value="NZ_CP117522.1"/>
</dbReference>
<accession>A0ABY9VBM6</accession>
<dbReference type="Proteomes" id="UP001305606">
    <property type="component" value="Chromosome"/>
</dbReference>
<dbReference type="InterPro" id="IPR036736">
    <property type="entry name" value="ACP-like_sf"/>
</dbReference>
<dbReference type="InterPro" id="IPR020806">
    <property type="entry name" value="PKS_PP-bd"/>
</dbReference>
<protein>
    <submittedName>
        <fullName evidence="4">Acyl carrier protein</fullName>
    </submittedName>
</protein>
<evidence type="ECO:0000313" key="5">
    <source>
        <dbReference type="Proteomes" id="UP001305606"/>
    </source>
</evidence>
<sequence>MSDLKVTLADLWRELLKIEEVTEDTDFFDAGGTSIVAVYLAAEIQERFGAAVDAVDVVTYPRFADLSGLVEEKLAGTAL</sequence>
<dbReference type="InterPro" id="IPR009081">
    <property type="entry name" value="PP-bd_ACP"/>
</dbReference>
<organism evidence="4 5">
    <name type="scientific">Streptomyces luomodiensis</name>
    <dbReference type="NCBI Taxonomy" id="3026192"/>
    <lineage>
        <taxon>Bacteria</taxon>
        <taxon>Bacillati</taxon>
        <taxon>Actinomycetota</taxon>
        <taxon>Actinomycetes</taxon>
        <taxon>Kitasatosporales</taxon>
        <taxon>Streptomycetaceae</taxon>
        <taxon>Streptomyces</taxon>
    </lineage>
</organism>
<keyword evidence="5" id="KW-1185">Reference proteome</keyword>
<keyword evidence="2" id="KW-0597">Phosphoprotein</keyword>
<evidence type="ECO:0000256" key="2">
    <source>
        <dbReference type="ARBA" id="ARBA00022553"/>
    </source>
</evidence>
<proteinExistence type="predicted"/>
<dbReference type="SUPFAM" id="SSF47336">
    <property type="entry name" value="ACP-like"/>
    <property type="match status" value="1"/>
</dbReference>
<dbReference type="EMBL" id="CP117522">
    <property type="protein sequence ID" value="WNF01044.1"/>
    <property type="molecule type" value="Genomic_DNA"/>
</dbReference>
<evidence type="ECO:0000259" key="3">
    <source>
        <dbReference type="PROSITE" id="PS50075"/>
    </source>
</evidence>
<feature type="domain" description="Carrier" evidence="3">
    <location>
        <begin position="1"/>
        <end position="74"/>
    </location>
</feature>